<evidence type="ECO:0000313" key="1">
    <source>
        <dbReference type="EMBL" id="SDL38444.1"/>
    </source>
</evidence>
<accession>A0A1G9JMS7</accession>
<proteinExistence type="predicted"/>
<dbReference type="RefSeq" id="WP_092162276.1">
    <property type="nucleotide sequence ID" value="NZ_FNGA01000004.1"/>
</dbReference>
<gene>
    <name evidence="1" type="ORF">SAMN05660337_2856</name>
</gene>
<keyword evidence="2" id="KW-1185">Reference proteome</keyword>
<sequence>MDISAINSGQFTISAATEKQMFGAQVVTKTLDYMNSSQSSSSTNSDYDFQKSVLGAHFAGKGAIANIKA</sequence>
<dbReference type="OrthoDB" id="5459532at2"/>
<dbReference type="Proteomes" id="UP000199053">
    <property type="component" value="Unassembled WGS sequence"/>
</dbReference>
<evidence type="ECO:0000313" key="2">
    <source>
        <dbReference type="Proteomes" id="UP000199053"/>
    </source>
</evidence>
<dbReference type="STRING" id="246191.SAMN05660337_2856"/>
<protein>
    <submittedName>
        <fullName evidence="1">Uncharacterized protein</fullName>
    </submittedName>
</protein>
<dbReference type="EMBL" id="FNGA01000004">
    <property type="protein sequence ID" value="SDL38444.1"/>
    <property type="molecule type" value="Genomic_DNA"/>
</dbReference>
<dbReference type="AlphaFoldDB" id="A0A1G9JMS7"/>
<organism evidence="1 2">
    <name type="scientific">Maridesulfovibrio ferrireducens</name>
    <dbReference type="NCBI Taxonomy" id="246191"/>
    <lineage>
        <taxon>Bacteria</taxon>
        <taxon>Pseudomonadati</taxon>
        <taxon>Thermodesulfobacteriota</taxon>
        <taxon>Desulfovibrionia</taxon>
        <taxon>Desulfovibrionales</taxon>
        <taxon>Desulfovibrionaceae</taxon>
        <taxon>Maridesulfovibrio</taxon>
    </lineage>
</organism>
<reference evidence="2" key="1">
    <citation type="submission" date="2016-10" db="EMBL/GenBank/DDBJ databases">
        <authorList>
            <person name="Varghese N."/>
            <person name="Submissions S."/>
        </authorList>
    </citation>
    <scope>NUCLEOTIDE SEQUENCE [LARGE SCALE GENOMIC DNA]</scope>
    <source>
        <strain evidence="2">DSM 16995</strain>
    </source>
</reference>
<name>A0A1G9JMS7_9BACT</name>